<protein>
    <submittedName>
        <fullName evidence="1">Uncharacterized protein</fullName>
    </submittedName>
</protein>
<reference evidence="1 2" key="1">
    <citation type="submission" date="2020-08" db="EMBL/GenBank/DDBJ databases">
        <title>Genomic Encyclopedia of Type Strains, Phase IV (KMG-IV): sequencing the most valuable type-strain genomes for metagenomic binning, comparative biology and taxonomic classification.</title>
        <authorList>
            <person name="Goeker M."/>
        </authorList>
    </citation>
    <scope>NUCLEOTIDE SEQUENCE [LARGE SCALE GENOMIC DNA]</scope>
    <source>
        <strain evidence="1 2">DSM 4737</strain>
    </source>
</reference>
<dbReference type="Proteomes" id="UP000545037">
    <property type="component" value="Unassembled WGS sequence"/>
</dbReference>
<organism evidence="1 2">
    <name type="scientific">Brevundimonas variabilis</name>
    <dbReference type="NCBI Taxonomy" id="74312"/>
    <lineage>
        <taxon>Bacteria</taxon>
        <taxon>Pseudomonadati</taxon>
        <taxon>Pseudomonadota</taxon>
        <taxon>Alphaproteobacteria</taxon>
        <taxon>Caulobacterales</taxon>
        <taxon>Caulobacteraceae</taxon>
        <taxon>Brevundimonas</taxon>
    </lineage>
</organism>
<evidence type="ECO:0000313" key="2">
    <source>
        <dbReference type="Proteomes" id="UP000545037"/>
    </source>
</evidence>
<keyword evidence="2" id="KW-1185">Reference proteome</keyword>
<proteinExistence type="predicted"/>
<comment type="caution">
    <text evidence="1">The sequence shown here is derived from an EMBL/GenBank/DDBJ whole genome shotgun (WGS) entry which is preliminary data.</text>
</comment>
<accession>A0A7W9CIM4</accession>
<gene>
    <name evidence="1" type="ORF">GGR13_001968</name>
</gene>
<name>A0A7W9CIM4_9CAUL</name>
<dbReference type="AlphaFoldDB" id="A0A7W9CIM4"/>
<dbReference type="EMBL" id="JACHOR010000003">
    <property type="protein sequence ID" value="MBB5746364.1"/>
    <property type="molecule type" value="Genomic_DNA"/>
</dbReference>
<dbReference type="RefSeq" id="WP_183213342.1">
    <property type="nucleotide sequence ID" value="NZ_JACHOR010000003.1"/>
</dbReference>
<sequence length="311" mass="34643">MFRLLPRQRRLFESVLAKLGDQEAAWVDAVHISAAAAAIEAAGHRNFGEPGRRVSEISGTGISGDVQRGLIARWMLDLPVRVAREQLPQTVLDLYPFWIDQLANWLSTQHGAYDSDYWAKDVRFALALSVPGNRTQTIDLISHCSPGQIVRDAVLRANLSTLARYVMCGGWHRKWLQTHTESRHLDDFHEAGWNRLWVTAADICNSRQHLAGMLGSSWFFDPPLETISPRLAYLRRNPVAGGAFLADQGSGPTHTERAAAKSSTRRALIVSGEYVPHSWLLAWPRKALLVWAEQNRDIIGLQSGDVVAKAA</sequence>
<evidence type="ECO:0000313" key="1">
    <source>
        <dbReference type="EMBL" id="MBB5746364.1"/>
    </source>
</evidence>